<dbReference type="InterPro" id="IPR002018">
    <property type="entry name" value="CarbesteraseB"/>
</dbReference>
<dbReference type="EC" id="3.1.1.-" evidence="3"/>
<dbReference type="InterPro" id="IPR019826">
    <property type="entry name" value="Carboxylesterase_B_AS"/>
</dbReference>
<dbReference type="Pfam" id="PF00135">
    <property type="entry name" value="COesterase"/>
    <property type="match status" value="1"/>
</dbReference>
<dbReference type="RefSeq" id="WP_369209848.1">
    <property type="nucleotide sequence ID" value="NZ_JBFNXQ010000101.1"/>
</dbReference>
<feature type="region of interest" description="Disordered" evidence="4">
    <location>
        <begin position="33"/>
        <end position="56"/>
    </location>
</feature>
<evidence type="ECO:0000256" key="4">
    <source>
        <dbReference type="SAM" id="MobiDB-lite"/>
    </source>
</evidence>
<dbReference type="EMBL" id="JBFNXQ010000101">
    <property type="protein sequence ID" value="MEX5721034.1"/>
    <property type="molecule type" value="Genomic_DNA"/>
</dbReference>
<keyword evidence="2 3" id="KW-0378">Hydrolase</keyword>
<comment type="similarity">
    <text evidence="1 3">Belongs to the type-B carboxylesterase/lipase family.</text>
</comment>
<keyword evidence="3" id="KW-0732">Signal</keyword>
<comment type="caution">
    <text evidence="6">The sequence shown here is derived from an EMBL/GenBank/DDBJ whole genome shotgun (WGS) entry which is preliminary data.</text>
</comment>
<feature type="domain" description="Carboxylesterase type B" evidence="5">
    <location>
        <begin position="53"/>
        <end position="549"/>
    </location>
</feature>
<protein>
    <recommendedName>
        <fullName evidence="3">Carboxylic ester hydrolase</fullName>
        <ecNumber evidence="3">3.1.1.-</ecNumber>
    </recommendedName>
</protein>
<feature type="chain" id="PRO_5044999962" description="Carboxylic ester hydrolase" evidence="3">
    <location>
        <begin position="36"/>
        <end position="569"/>
    </location>
</feature>
<dbReference type="PROSITE" id="PS00122">
    <property type="entry name" value="CARBOXYLESTERASE_B_1"/>
    <property type="match status" value="1"/>
</dbReference>
<reference evidence="6 7" key="1">
    <citation type="submission" date="2024-06" db="EMBL/GenBank/DDBJ databases">
        <title>Draft genome sequence of Geodermatophilus badlandi, a novel member of the Geodermatophilaceae isolated from badland sedimentary rocks in the Red desert, Wyoming, USA.</title>
        <authorList>
            <person name="Ben Tekaya S."/>
            <person name="Nouioui I."/>
            <person name="Flores G.M."/>
            <person name="Shaal M.N."/>
            <person name="Bredoire F."/>
            <person name="Basile F."/>
            <person name="Van Diepen L."/>
            <person name="Ward N.L."/>
        </authorList>
    </citation>
    <scope>NUCLEOTIDE SEQUENCE [LARGE SCALE GENOMIC DNA]</scope>
    <source>
        <strain evidence="6 7">WL48A</strain>
    </source>
</reference>
<keyword evidence="7" id="KW-1185">Reference proteome</keyword>
<accession>A0ABV3XKB4</accession>
<evidence type="ECO:0000313" key="6">
    <source>
        <dbReference type="EMBL" id="MEX5721034.1"/>
    </source>
</evidence>
<evidence type="ECO:0000259" key="5">
    <source>
        <dbReference type="Pfam" id="PF00135"/>
    </source>
</evidence>
<name>A0ABV3XKB4_9ACTN</name>
<evidence type="ECO:0000256" key="1">
    <source>
        <dbReference type="ARBA" id="ARBA00005964"/>
    </source>
</evidence>
<sequence>MHVPLRRRLRRSLLTLGLGAALTAGALAAAAPAGAAPGHADGDGYGHGGTAPEVVGTTEGRLRGSVVDATHRTFEGVPYAAPPVGDLRFRPPAPVEPWRGVRDATAPGPQCAQLTRQANPETYGEDCLYLNVTTPAGLDAAAADLPVMVWIHGGSWVYGAGANYDASELALEGDVVVVTINYRLGPLGFLAQDDLSRDNGAVGSGSAGLLDQQAALRWVERNAAAFGGDPDRVTVFGESAGGSSVCAQLAAPGAAGLFDRAIPQSYSCAARYEDLPTAEAKGARVAELVGCTDPATRSACLRTPGEDFTRRLLTAWRDVGGGAFVVGGSALPVQPADAIASGAWNRVPVVHGNLSDENTLFTPLTPLRSTGAPPPPTLTVEQYEAEIRARYGDRAADVLARYPASAYPSPLRALAEVASDASGALSTCEHVEAYELLADRTPTFAYQFRDETASPLIDFPYPAYPEDASHAGELPFLFPGLFGEPLTAEQQDLATTMVGYWTTFAATGDPDGRDHHGRDPDGRDHHGDLPAWHRYADPGDVQGLDIASDGGVGPVDVAADAECAFWATV</sequence>
<dbReference type="InterPro" id="IPR029058">
    <property type="entry name" value="AB_hydrolase_fold"/>
</dbReference>
<dbReference type="SUPFAM" id="SSF53474">
    <property type="entry name" value="alpha/beta-Hydrolases"/>
    <property type="match status" value="1"/>
</dbReference>
<evidence type="ECO:0000256" key="3">
    <source>
        <dbReference type="RuleBase" id="RU361235"/>
    </source>
</evidence>
<organism evidence="6 7">
    <name type="scientific">Geodermatophilus maliterrae</name>
    <dbReference type="NCBI Taxonomy" id="3162531"/>
    <lineage>
        <taxon>Bacteria</taxon>
        <taxon>Bacillati</taxon>
        <taxon>Actinomycetota</taxon>
        <taxon>Actinomycetes</taxon>
        <taxon>Geodermatophilales</taxon>
        <taxon>Geodermatophilaceae</taxon>
        <taxon>Geodermatophilus</taxon>
    </lineage>
</organism>
<feature type="region of interest" description="Disordered" evidence="4">
    <location>
        <begin position="508"/>
        <end position="534"/>
    </location>
</feature>
<proteinExistence type="inferred from homology"/>
<feature type="signal peptide" evidence="3">
    <location>
        <begin position="1"/>
        <end position="35"/>
    </location>
</feature>
<evidence type="ECO:0000256" key="2">
    <source>
        <dbReference type="ARBA" id="ARBA00022801"/>
    </source>
</evidence>
<dbReference type="Proteomes" id="UP001560045">
    <property type="component" value="Unassembled WGS sequence"/>
</dbReference>
<dbReference type="InterPro" id="IPR006311">
    <property type="entry name" value="TAT_signal"/>
</dbReference>
<dbReference type="Gene3D" id="3.40.50.1820">
    <property type="entry name" value="alpha/beta hydrolase"/>
    <property type="match status" value="1"/>
</dbReference>
<dbReference type="PANTHER" id="PTHR11559">
    <property type="entry name" value="CARBOXYLESTERASE"/>
    <property type="match status" value="1"/>
</dbReference>
<evidence type="ECO:0000313" key="7">
    <source>
        <dbReference type="Proteomes" id="UP001560045"/>
    </source>
</evidence>
<feature type="compositionally biased region" description="Basic and acidic residues" evidence="4">
    <location>
        <begin position="510"/>
        <end position="528"/>
    </location>
</feature>
<gene>
    <name evidence="6" type="ORF">ABQ292_21995</name>
</gene>
<dbReference type="PROSITE" id="PS51318">
    <property type="entry name" value="TAT"/>
    <property type="match status" value="1"/>
</dbReference>
<dbReference type="InterPro" id="IPR050309">
    <property type="entry name" value="Type-B_Carboxylest/Lipase"/>
</dbReference>